<dbReference type="CDD" id="cd13539">
    <property type="entry name" value="PBP2_AvModA"/>
    <property type="match status" value="1"/>
</dbReference>
<keyword evidence="4 7" id="KW-0732">Signal</keyword>
<dbReference type="GO" id="GO:0046872">
    <property type="term" value="F:metal ion binding"/>
    <property type="evidence" value="ECO:0007669"/>
    <property type="project" value="UniProtKB-KW"/>
</dbReference>
<dbReference type="InterPro" id="IPR044084">
    <property type="entry name" value="AvModA-like_subst-bd"/>
</dbReference>
<evidence type="ECO:0000256" key="5">
    <source>
        <dbReference type="ARBA" id="ARBA00062515"/>
    </source>
</evidence>
<evidence type="ECO:0000256" key="2">
    <source>
        <dbReference type="ARBA" id="ARBA00022505"/>
    </source>
</evidence>
<feature type="binding site" evidence="6">
    <location>
        <position position="75"/>
    </location>
    <ligand>
        <name>molybdate</name>
        <dbReference type="ChEBI" id="CHEBI:36264"/>
    </ligand>
</feature>
<proteinExistence type="inferred from homology"/>
<dbReference type="InterPro" id="IPR050682">
    <property type="entry name" value="ModA/WtpA"/>
</dbReference>
<dbReference type="Gene3D" id="3.40.190.10">
    <property type="entry name" value="Periplasmic binding protein-like II"/>
    <property type="match status" value="2"/>
</dbReference>
<evidence type="ECO:0000313" key="8">
    <source>
        <dbReference type="EMBL" id="HEU00099.1"/>
    </source>
</evidence>
<sequence length="264" mass="27770">MVRLTSCPSKGCRLRRWNRSLAVAGLFVALCVPSFAVAATVRVAVAANFTEAAKAIAAAFAAKTGDTAELSFGSTGTLYTQISQNAPFAVFLAADDARPKKAVAEKLGVPGTVFTYAIGKIVLYSTDPDRVTGAETLKAGNFDRIAIANPLTAPYGAAAVAAMRALGVYDALEPKLVRGTNIAQTFQFVQTGNAELGFVALAQVAGNESGSLWKVPADLYPPIRQDAVLLENGRDSKTAKAFLDFLKGPEAAAIIRRFGYDTDD</sequence>
<comment type="similarity">
    <text evidence="1">Belongs to the bacterial solute-binding protein ModA family.</text>
</comment>
<feature type="chain" id="PRO_5038954369" evidence="7">
    <location>
        <begin position="39"/>
        <end position="264"/>
    </location>
</feature>
<dbReference type="GO" id="GO:0030973">
    <property type="term" value="F:molybdate ion binding"/>
    <property type="evidence" value="ECO:0007669"/>
    <property type="project" value="InterPro"/>
</dbReference>
<protein>
    <submittedName>
        <fullName evidence="8">Molybdate ABC transporter substrate-binding protein</fullName>
    </submittedName>
</protein>
<dbReference type="InterPro" id="IPR005950">
    <property type="entry name" value="ModA"/>
</dbReference>
<comment type="subunit">
    <text evidence="5">The complex is composed of two ATP-binding proteins (ModC), two transmembrane proteins (ModB) and a solute-binding protein (ModA).</text>
</comment>
<feature type="signal peptide" evidence="7">
    <location>
        <begin position="1"/>
        <end position="38"/>
    </location>
</feature>
<organism evidence="8 9">
    <name type="scientific">Aurantimonas coralicida</name>
    <dbReference type="NCBI Taxonomy" id="182270"/>
    <lineage>
        <taxon>Bacteria</taxon>
        <taxon>Pseudomonadati</taxon>
        <taxon>Pseudomonadota</taxon>
        <taxon>Alphaproteobacteria</taxon>
        <taxon>Hyphomicrobiales</taxon>
        <taxon>Aurantimonadaceae</taxon>
        <taxon>Aurantimonas</taxon>
    </lineage>
</organism>
<feature type="binding site" evidence="6">
    <location>
        <position position="182"/>
    </location>
    <ligand>
        <name>molybdate</name>
        <dbReference type="ChEBI" id="CHEBI:36264"/>
    </ligand>
</feature>
<evidence type="ECO:0000256" key="6">
    <source>
        <dbReference type="PIRSR" id="PIRSR004846-1"/>
    </source>
</evidence>
<dbReference type="NCBIfam" id="TIGR01256">
    <property type="entry name" value="modA"/>
    <property type="match status" value="1"/>
</dbReference>
<keyword evidence="3 6" id="KW-0479">Metal-binding</keyword>
<dbReference type="Pfam" id="PF13531">
    <property type="entry name" value="SBP_bac_11"/>
    <property type="match status" value="1"/>
</dbReference>
<dbReference type="GO" id="GO:1901359">
    <property type="term" value="F:tungstate binding"/>
    <property type="evidence" value="ECO:0007669"/>
    <property type="project" value="UniProtKB-ARBA"/>
</dbReference>
<dbReference type="GO" id="GO:0015689">
    <property type="term" value="P:molybdate ion transport"/>
    <property type="evidence" value="ECO:0007669"/>
    <property type="project" value="InterPro"/>
</dbReference>
<dbReference type="Proteomes" id="UP000885680">
    <property type="component" value="Unassembled WGS sequence"/>
</dbReference>
<evidence type="ECO:0000256" key="4">
    <source>
        <dbReference type="ARBA" id="ARBA00022729"/>
    </source>
</evidence>
<evidence type="ECO:0000256" key="1">
    <source>
        <dbReference type="ARBA" id="ARBA00009175"/>
    </source>
</evidence>
<comment type="caution">
    <text evidence="8">The sequence shown here is derived from an EMBL/GenBank/DDBJ whole genome shotgun (WGS) entry which is preliminary data.</text>
</comment>
<dbReference type="FunFam" id="3.40.190.10:FF:000035">
    <property type="entry name" value="Molybdate ABC transporter substrate-binding protein"/>
    <property type="match status" value="1"/>
</dbReference>
<reference evidence="8" key="1">
    <citation type="journal article" date="2020" name="mSystems">
        <title>Genome- and Community-Level Interaction Insights into Carbon Utilization and Element Cycling Functions of Hydrothermarchaeota in Hydrothermal Sediment.</title>
        <authorList>
            <person name="Zhou Z."/>
            <person name="Liu Y."/>
            <person name="Xu W."/>
            <person name="Pan J."/>
            <person name="Luo Z.H."/>
            <person name="Li M."/>
        </authorList>
    </citation>
    <scope>NUCLEOTIDE SEQUENCE</scope>
    <source>
        <strain evidence="8">HyVt-347</strain>
    </source>
</reference>
<evidence type="ECO:0000256" key="7">
    <source>
        <dbReference type="SAM" id="SignalP"/>
    </source>
</evidence>
<dbReference type="PANTHER" id="PTHR30632">
    <property type="entry name" value="MOLYBDATE-BINDING PERIPLASMIC PROTEIN"/>
    <property type="match status" value="1"/>
</dbReference>
<name>A0A9C9NF82_9HYPH</name>
<gene>
    <name evidence="8" type="primary">modA</name>
    <name evidence="8" type="ORF">ENH89_07010</name>
</gene>
<dbReference type="SUPFAM" id="SSF53850">
    <property type="entry name" value="Periplasmic binding protein-like II"/>
    <property type="match status" value="1"/>
</dbReference>
<accession>A0A9C9NF82</accession>
<dbReference type="AlphaFoldDB" id="A0A9C9NF82"/>
<keyword evidence="2 6" id="KW-0500">Molybdenum</keyword>
<dbReference type="PANTHER" id="PTHR30632:SF14">
    <property type="entry name" value="TUNGSTATE_MOLYBDATE_CHROMATE-BINDING PROTEIN MODA"/>
    <property type="match status" value="1"/>
</dbReference>
<evidence type="ECO:0000256" key="3">
    <source>
        <dbReference type="ARBA" id="ARBA00022723"/>
    </source>
</evidence>
<dbReference type="PIRSF" id="PIRSF004846">
    <property type="entry name" value="ModA"/>
    <property type="match status" value="1"/>
</dbReference>
<dbReference type="EMBL" id="DRGN01000094">
    <property type="protein sequence ID" value="HEU00099.1"/>
    <property type="molecule type" value="Genomic_DNA"/>
</dbReference>
<evidence type="ECO:0000313" key="9">
    <source>
        <dbReference type="Proteomes" id="UP000885680"/>
    </source>
</evidence>